<keyword evidence="2" id="KW-1185">Reference proteome</keyword>
<sequence>MQQQTDLKLGDCSYLDTCHKMSSCRYIHYGQLMPLSNNIGANRREVIEHNENINEILRVSDFTRGEITSCFDKKELPAQWINCDIRKLDFKILGKFSVIIADPAWSIHMSLPYGTCEDNDLLELKMNELQDEGLFLLWVTGRSIEIGRKFLNGWGYEVINQITWIKTNQLVRTITTGRTGHWLNHSKEHLLIGIKGNPKWLNRNMDPQLLISSTRETSRKPDEVSIQRLK</sequence>
<reference evidence="1" key="1">
    <citation type="submission" date="2023-04" db="EMBL/GenBank/DDBJ databases">
        <title>Candida boidinii NBRC 1967.</title>
        <authorList>
            <person name="Ichikawa N."/>
            <person name="Sato H."/>
            <person name="Tonouchi N."/>
        </authorList>
    </citation>
    <scope>NUCLEOTIDE SEQUENCE</scope>
    <source>
        <strain evidence="1">NBRC 1967</strain>
    </source>
</reference>
<dbReference type="Proteomes" id="UP001165101">
    <property type="component" value="Unassembled WGS sequence"/>
</dbReference>
<proteinExistence type="predicted"/>
<comment type="caution">
    <text evidence="1">The sequence shown here is derived from an EMBL/GenBank/DDBJ whole genome shotgun (WGS) entry which is preliminary data.</text>
</comment>
<evidence type="ECO:0000313" key="2">
    <source>
        <dbReference type="Proteomes" id="UP001165101"/>
    </source>
</evidence>
<accession>A0ACB5U0F6</accession>
<organism evidence="1 2">
    <name type="scientific">Candida boidinii</name>
    <name type="common">Yeast</name>
    <dbReference type="NCBI Taxonomy" id="5477"/>
    <lineage>
        <taxon>Eukaryota</taxon>
        <taxon>Fungi</taxon>
        <taxon>Dikarya</taxon>
        <taxon>Ascomycota</taxon>
        <taxon>Saccharomycotina</taxon>
        <taxon>Pichiomycetes</taxon>
        <taxon>Pichiales</taxon>
        <taxon>Pichiaceae</taxon>
        <taxon>Ogataea</taxon>
        <taxon>Ogataea/Candida clade</taxon>
    </lineage>
</organism>
<evidence type="ECO:0000313" key="1">
    <source>
        <dbReference type="EMBL" id="GME98581.1"/>
    </source>
</evidence>
<protein>
    <submittedName>
        <fullName evidence="1">Unnamed protein product</fullName>
    </submittedName>
</protein>
<gene>
    <name evidence="1" type="ORF">Cboi01_000499500</name>
</gene>
<name>A0ACB5U0F6_CANBO</name>
<dbReference type="EMBL" id="BSXV01003550">
    <property type="protein sequence ID" value="GME98581.1"/>
    <property type="molecule type" value="Genomic_DNA"/>
</dbReference>